<gene>
    <name evidence="5" type="ORF">FHR34_001291</name>
</gene>
<feature type="domain" description="HTH gntR-type" evidence="4">
    <location>
        <begin position="3"/>
        <end position="71"/>
    </location>
</feature>
<sequence length="204" mass="22593">MPVAPYQRAIAQIRQRIANGTWPPGHQIPSRHRLAIELALGDGSIRRAMTIMRRSGELEGTPRSRLYVAHPPAVRTLISPDADWPGPHGDGGGTGSCAASADLADRLGVTVGRRLQWVRFECLDPDLRPSHLVTTWWAGSRADAWDRSVSEAEFHELTPAEADSLGLATGLRSWLVRRTRYLAEQPVETADLVLPADRWRLRLS</sequence>
<evidence type="ECO:0000256" key="1">
    <source>
        <dbReference type="ARBA" id="ARBA00023015"/>
    </source>
</evidence>
<reference evidence="5 6" key="1">
    <citation type="submission" date="2020-08" db="EMBL/GenBank/DDBJ databases">
        <title>Sequencing the genomes of 1000 actinobacteria strains.</title>
        <authorList>
            <person name="Klenk H.-P."/>
        </authorList>
    </citation>
    <scope>NUCLEOTIDE SEQUENCE [LARGE SCALE GENOMIC DNA]</scope>
    <source>
        <strain evidence="5 6">DSM 41654</strain>
    </source>
</reference>
<dbReference type="SMART" id="SM00345">
    <property type="entry name" value="HTH_GNTR"/>
    <property type="match status" value="1"/>
</dbReference>
<comment type="caution">
    <text evidence="5">The sequence shown here is derived from an EMBL/GenBank/DDBJ whole genome shotgun (WGS) entry which is preliminary data.</text>
</comment>
<evidence type="ECO:0000313" key="6">
    <source>
        <dbReference type="Proteomes" id="UP000540506"/>
    </source>
</evidence>
<dbReference type="InterPro" id="IPR036388">
    <property type="entry name" value="WH-like_DNA-bd_sf"/>
</dbReference>
<protein>
    <submittedName>
        <fullName evidence="5">GntR family transcriptional regulator</fullName>
    </submittedName>
</protein>
<evidence type="ECO:0000256" key="2">
    <source>
        <dbReference type="ARBA" id="ARBA00023125"/>
    </source>
</evidence>
<keyword evidence="2" id="KW-0238">DNA-binding</keyword>
<dbReference type="EMBL" id="JACHJV010000001">
    <property type="protein sequence ID" value="MBB4922298.1"/>
    <property type="molecule type" value="Genomic_DNA"/>
</dbReference>
<evidence type="ECO:0000256" key="3">
    <source>
        <dbReference type="ARBA" id="ARBA00023163"/>
    </source>
</evidence>
<keyword evidence="1" id="KW-0805">Transcription regulation</keyword>
<dbReference type="InterPro" id="IPR036390">
    <property type="entry name" value="WH_DNA-bd_sf"/>
</dbReference>
<dbReference type="Pfam" id="PF00392">
    <property type="entry name" value="GntR"/>
    <property type="match status" value="1"/>
</dbReference>
<dbReference type="PANTHER" id="PTHR44846">
    <property type="entry name" value="MANNOSYL-D-GLYCERATE TRANSPORT/METABOLISM SYSTEM REPRESSOR MNGR-RELATED"/>
    <property type="match status" value="1"/>
</dbReference>
<dbReference type="AlphaFoldDB" id="A0A7W7QZA5"/>
<dbReference type="SUPFAM" id="SSF64288">
    <property type="entry name" value="Chorismate lyase-like"/>
    <property type="match status" value="1"/>
</dbReference>
<organism evidence="5 6">
    <name type="scientific">Kitasatospora kifunensis</name>
    <name type="common">Streptomyces kifunensis</name>
    <dbReference type="NCBI Taxonomy" id="58351"/>
    <lineage>
        <taxon>Bacteria</taxon>
        <taxon>Bacillati</taxon>
        <taxon>Actinomycetota</taxon>
        <taxon>Actinomycetes</taxon>
        <taxon>Kitasatosporales</taxon>
        <taxon>Streptomycetaceae</taxon>
        <taxon>Kitasatospora</taxon>
    </lineage>
</organism>
<evidence type="ECO:0000259" key="4">
    <source>
        <dbReference type="PROSITE" id="PS50949"/>
    </source>
</evidence>
<dbReference type="Gene3D" id="3.40.1410.10">
    <property type="entry name" value="Chorismate lyase-like"/>
    <property type="match status" value="1"/>
</dbReference>
<dbReference type="InterPro" id="IPR028978">
    <property type="entry name" value="Chorismate_lyase_/UTRA_dom_sf"/>
</dbReference>
<dbReference type="SUPFAM" id="SSF46785">
    <property type="entry name" value="Winged helix' DNA-binding domain"/>
    <property type="match status" value="1"/>
</dbReference>
<proteinExistence type="predicted"/>
<dbReference type="Gene3D" id="1.10.10.10">
    <property type="entry name" value="Winged helix-like DNA-binding domain superfamily/Winged helix DNA-binding domain"/>
    <property type="match status" value="1"/>
</dbReference>
<dbReference type="GO" id="GO:0045892">
    <property type="term" value="P:negative regulation of DNA-templated transcription"/>
    <property type="evidence" value="ECO:0007669"/>
    <property type="project" value="TreeGrafter"/>
</dbReference>
<dbReference type="InterPro" id="IPR000524">
    <property type="entry name" value="Tscrpt_reg_HTH_GntR"/>
</dbReference>
<keyword evidence="3" id="KW-0804">Transcription</keyword>
<keyword evidence="6" id="KW-1185">Reference proteome</keyword>
<dbReference type="Proteomes" id="UP000540506">
    <property type="component" value="Unassembled WGS sequence"/>
</dbReference>
<dbReference type="InterPro" id="IPR050679">
    <property type="entry name" value="Bact_HTH_transcr_reg"/>
</dbReference>
<evidence type="ECO:0000313" key="5">
    <source>
        <dbReference type="EMBL" id="MBB4922298.1"/>
    </source>
</evidence>
<dbReference type="GO" id="GO:0003677">
    <property type="term" value="F:DNA binding"/>
    <property type="evidence" value="ECO:0007669"/>
    <property type="project" value="UniProtKB-KW"/>
</dbReference>
<dbReference type="GO" id="GO:0003700">
    <property type="term" value="F:DNA-binding transcription factor activity"/>
    <property type="evidence" value="ECO:0007669"/>
    <property type="project" value="InterPro"/>
</dbReference>
<name>A0A7W7QZA5_KITKI</name>
<dbReference type="PANTHER" id="PTHR44846:SF1">
    <property type="entry name" value="MANNOSYL-D-GLYCERATE TRANSPORT_METABOLISM SYSTEM REPRESSOR MNGR-RELATED"/>
    <property type="match status" value="1"/>
</dbReference>
<dbReference type="PROSITE" id="PS50949">
    <property type="entry name" value="HTH_GNTR"/>
    <property type="match status" value="1"/>
</dbReference>
<accession>A0A7W7QZA5</accession>